<dbReference type="Gene3D" id="3.40.50.1000">
    <property type="entry name" value="HAD superfamily/HAD-like"/>
    <property type="match status" value="1"/>
</dbReference>
<dbReference type="KEGG" id="sauv:SAI7S6_1016410"/>
<dbReference type="KEGG" id="saux:SAI6T6_1016360"/>
<dbReference type="GO" id="GO:0000287">
    <property type="term" value="F:magnesium ion binding"/>
    <property type="evidence" value="ECO:0007669"/>
    <property type="project" value="TreeGrafter"/>
</dbReference>
<dbReference type="KEGG" id="sauk:SAI3T3_1016410"/>
<dbReference type="KEGG" id="sauj:SAI2T2_1016420"/>
<dbReference type="AlphaFoldDB" id="A0A7U7IF39"/>
<keyword evidence="2 5" id="KW-0378">Hydrolase</keyword>
<dbReference type="SUPFAM" id="SSF56784">
    <property type="entry name" value="HAD-like"/>
    <property type="match status" value="1"/>
</dbReference>
<comment type="similarity">
    <text evidence="1">Belongs to the HAD-like hydrolase superfamily.</text>
</comment>
<feature type="domain" description="Sucrose phosphatase-like" evidence="4">
    <location>
        <begin position="5"/>
        <end position="246"/>
    </location>
</feature>
<evidence type="ECO:0000259" key="4">
    <source>
        <dbReference type="Pfam" id="PF05116"/>
    </source>
</evidence>
<evidence type="ECO:0000313" key="6">
    <source>
        <dbReference type="Proteomes" id="UP000032744"/>
    </source>
</evidence>
<dbReference type="Pfam" id="PF05116">
    <property type="entry name" value="S6PP"/>
    <property type="match status" value="1"/>
</dbReference>
<proteinExistence type="inferred from homology"/>
<dbReference type="Gene3D" id="3.30.70.1410">
    <property type="entry name" value="yhjk (haloacid dehalogenase-like hydrolase protein) domain"/>
    <property type="match status" value="1"/>
</dbReference>
<dbReference type="EMBL" id="HE579071">
    <property type="protein sequence ID" value="CCJ23340.1"/>
    <property type="molecule type" value="Genomic_DNA"/>
</dbReference>
<evidence type="ECO:0000256" key="1">
    <source>
        <dbReference type="ARBA" id="ARBA00007958"/>
    </source>
</evidence>
<evidence type="ECO:0000256" key="2">
    <source>
        <dbReference type="ARBA" id="ARBA00022801"/>
    </source>
</evidence>
<protein>
    <submittedName>
        <fullName evidence="5">Possible HAD superfamily hydrolase</fullName>
    </submittedName>
</protein>
<dbReference type="InterPro" id="IPR006379">
    <property type="entry name" value="HAD-SF_hydro_IIB"/>
</dbReference>
<dbReference type="KEGG" id="sauq:SAI4T8_1016420"/>
<dbReference type="SFLD" id="SFLDS00003">
    <property type="entry name" value="Haloacid_Dehalogenase"/>
    <property type="match status" value="1"/>
</dbReference>
<dbReference type="Proteomes" id="UP000032744">
    <property type="component" value="Chromosome"/>
</dbReference>
<feature type="coiled-coil region" evidence="3">
    <location>
        <begin position="22"/>
        <end position="49"/>
    </location>
</feature>
<dbReference type="InterPro" id="IPR023214">
    <property type="entry name" value="HAD_sf"/>
</dbReference>
<dbReference type="NCBIfam" id="TIGR01484">
    <property type="entry name" value="HAD-SF-IIB"/>
    <property type="match status" value="1"/>
</dbReference>
<reference evidence="5 6" key="1">
    <citation type="journal article" date="2012" name="PLoS ONE">
        <title>Short term evolution of a highly transmissible methicillin-resistant Staphylococcus aureus clone (ST228) in a tertiary care hospital.</title>
        <authorList>
            <person name="Vogel V."/>
            <person name="Falquet L."/>
            <person name="Calderon-Copete S.P."/>
            <person name="Basset P."/>
            <person name="Blanc D.S."/>
        </authorList>
    </citation>
    <scope>NUCLEOTIDE SEQUENCE [LARGE SCALE GENOMIC DNA]</scope>
    <source>
        <strain evidence="6">ST228/18412</strain>
    </source>
</reference>
<keyword evidence="3" id="KW-0175">Coiled coil</keyword>
<dbReference type="InterPro" id="IPR006380">
    <property type="entry name" value="SPP-like_dom"/>
</dbReference>
<name>A0A7U7IF39_STAAU</name>
<dbReference type="PANTHER" id="PTHR10000:SF57">
    <property type="entry name" value="KANOSAMINE-6-PHOSPHATE PHOSPHATASE"/>
    <property type="match status" value="1"/>
</dbReference>
<gene>
    <name evidence="5" type="ORF">SAI7S6_1016410</name>
</gene>
<dbReference type="KEGG" id="saut:SAI1T1_2016410"/>
<organism evidence="5 6">
    <name type="scientific">Staphylococcus aureus subsp. aureus ST228</name>
    <dbReference type="NCBI Taxonomy" id="1074919"/>
    <lineage>
        <taxon>Bacteria</taxon>
        <taxon>Bacillati</taxon>
        <taxon>Bacillota</taxon>
        <taxon>Bacilli</taxon>
        <taxon>Bacillales</taxon>
        <taxon>Staphylococcaceae</taxon>
        <taxon>Staphylococcus</taxon>
    </lineage>
</organism>
<dbReference type="PANTHER" id="PTHR10000">
    <property type="entry name" value="PHOSPHOSERINE PHOSPHATASE"/>
    <property type="match status" value="1"/>
</dbReference>
<sequence length="273" mass="32027">MSMSKRLLLFDFDETYFKHNTNEEDLSHLREMEKLLEKLTNNNEVITAVLTGSTFQSVMDKMDQVNMTFKPLHIFSDLSSKMFTWNNGEYVESETYKKKVLSEPFLFEDIEDILRHISAQYNVEFIPQRAFEGNETHYNFYFHSTGNHNNDSRILEALVRYANDQNYTARFSRSNPLAGDPENAYDIDFTPSNAGKLYATQFLMKKYNIPVKSILGFGDSGNDEAYLSYLEHAYLMSNSRDEALKQKFRLTKYPYYQGITLHVKEFVEGKYDY</sequence>
<dbReference type="CDD" id="cd02605">
    <property type="entry name" value="HAD_SPP"/>
    <property type="match status" value="1"/>
</dbReference>
<dbReference type="GO" id="GO:0016791">
    <property type="term" value="F:phosphatase activity"/>
    <property type="evidence" value="ECO:0007669"/>
    <property type="project" value="TreeGrafter"/>
</dbReference>
<evidence type="ECO:0000313" key="5">
    <source>
        <dbReference type="EMBL" id="CCJ23340.1"/>
    </source>
</evidence>
<dbReference type="KEGG" id="sauy:SAI8T7_1016390"/>
<dbReference type="SFLD" id="SFLDG01140">
    <property type="entry name" value="C2.B:_Phosphomannomutase_and_P"/>
    <property type="match status" value="1"/>
</dbReference>
<dbReference type="InterPro" id="IPR036412">
    <property type="entry name" value="HAD-like_sf"/>
</dbReference>
<accession>A0A7U7IF39</accession>
<dbReference type="SFLD" id="SFLDG01141">
    <property type="entry name" value="C2.B.1:_Sucrose_Phosphatase_Li"/>
    <property type="match status" value="1"/>
</dbReference>
<dbReference type="KEGG" id="sauw:SAI5S5_1016350"/>
<dbReference type="GO" id="GO:0005829">
    <property type="term" value="C:cytosol"/>
    <property type="evidence" value="ECO:0007669"/>
    <property type="project" value="TreeGrafter"/>
</dbReference>
<evidence type="ECO:0000256" key="3">
    <source>
        <dbReference type="SAM" id="Coils"/>
    </source>
</evidence>